<feature type="compositionally biased region" description="Acidic residues" evidence="6">
    <location>
        <begin position="35"/>
        <end position="57"/>
    </location>
</feature>
<comment type="caution">
    <text evidence="7">The sequence shown here is derived from an EMBL/GenBank/DDBJ whole genome shotgun (WGS) entry which is preliminary data.</text>
</comment>
<dbReference type="PANTHER" id="PTHR18359:SF0">
    <property type="entry name" value="U3 SMALL NUCLEOLAR RNA-ASSOCIATED PROTEIN 18 HOMOLOG"/>
    <property type="match status" value="1"/>
</dbReference>
<keyword evidence="4" id="KW-0677">Repeat</keyword>
<evidence type="ECO:0000256" key="4">
    <source>
        <dbReference type="ARBA" id="ARBA00022737"/>
    </source>
</evidence>
<dbReference type="InterPro" id="IPR045161">
    <property type="entry name" value="Utp18"/>
</dbReference>
<protein>
    <submittedName>
        <fullName evidence="7">Uncharacterized protein</fullName>
    </submittedName>
</protein>
<feature type="region of interest" description="Disordered" evidence="6">
    <location>
        <begin position="1"/>
        <end position="118"/>
    </location>
</feature>
<evidence type="ECO:0000256" key="2">
    <source>
        <dbReference type="ARBA" id="ARBA00022552"/>
    </source>
</evidence>
<keyword evidence="3" id="KW-0853">WD repeat</keyword>
<feature type="region of interest" description="Disordered" evidence="6">
    <location>
        <begin position="135"/>
        <end position="156"/>
    </location>
</feature>
<feature type="compositionally biased region" description="Basic and acidic residues" evidence="6">
    <location>
        <begin position="1"/>
        <end position="14"/>
    </location>
</feature>
<dbReference type="Proteomes" id="UP001476247">
    <property type="component" value="Unassembled WGS sequence"/>
</dbReference>
<evidence type="ECO:0000313" key="8">
    <source>
        <dbReference type="Proteomes" id="UP001476247"/>
    </source>
</evidence>
<evidence type="ECO:0000256" key="1">
    <source>
        <dbReference type="ARBA" id="ARBA00004604"/>
    </source>
</evidence>
<reference evidence="7 8" key="1">
    <citation type="submission" date="2024-04" db="EMBL/GenBank/DDBJ databases">
        <title>genome sequences of Mucor flavus KT1a and Helicostylum pulchrum KT1b strains isolation_sourced from the surface of a dry-aged beef.</title>
        <authorList>
            <person name="Toyotome T."/>
            <person name="Hosono M."/>
            <person name="Torimaru M."/>
            <person name="Fukuda K."/>
            <person name="Mikami N."/>
        </authorList>
    </citation>
    <scope>NUCLEOTIDE SEQUENCE [LARGE SCALE GENOMIC DNA]</scope>
    <source>
        <strain evidence="7 8">KT1b</strain>
    </source>
</reference>
<keyword evidence="2" id="KW-0698">rRNA processing</keyword>
<accession>A0ABP9XR77</accession>
<sequence>MAPAKRESSEKELEGFLFGDDTEELWEKTGHELDQQLDEPTSEQEATEEEEDTEEAFFFDSGPVSYTIDAPVAINHDSDSEVDYEAEEGEQNTDNESDSESEDESDKEDNNAAWEDDDDKRLMISLSASNITKKLRNDVDEDIVDGAEYSRRLRKQ</sequence>
<evidence type="ECO:0000313" key="7">
    <source>
        <dbReference type="EMBL" id="GAA5797304.1"/>
    </source>
</evidence>
<name>A0ABP9XR77_9FUNG</name>
<feature type="compositionally biased region" description="Acidic residues" evidence="6">
    <location>
        <begin position="80"/>
        <end position="107"/>
    </location>
</feature>
<dbReference type="PANTHER" id="PTHR18359">
    <property type="entry name" value="WD-REPEAT PROTEIN-RELATED"/>
    <property type="match status" value="1"/>
</dbReference>
<feature type="compositionally biased region" description="Basic and acidic residues" evidence="6">
    <location>
        <begin position="25"/>
        <end position="34"/>
    </location>
</feature>
<keyword evidence="5" id="KW-0539">Nucleus</keyword>
<evidence type="ECO:0000256" key="5">
    <source>
        <dbReference type="ARBA" id="ARBA00023242"/>
    </source>
</evidence>
<dbReference type="EMBL" id="BAABUJ010000007">
    <property type="protein sequence ID" value="GAA5797304.1"/>
    <property type="molecule type" value="Genomic_DNA"/>
</dbReference>
<evidence type="ECO:0000256" key="6">
    <source>
        <dbReference type="SAM" id="MobiDB-lite"/>
    </source>
</evidence>
<proteinExistence type="predicted"/>
<comment type="subcellular location">
    <subcellularLocation>
        <location evidence="1">Nucleus</location>
        <location evidence="1">Nucleolus</location>
    </subcellularLocation>
</comment>
<keyword evidence="8" id="KW-1185">Reference proteome</keyword>
<evidence type="ECO:0000256" key="3">
    <source>
        <dbReference type="ARBA" id="ARBA00022574"/>
    </source>
</evidence>
<organism evidence="7 8">
    <name type="scientific">Helicostylum pulchrum</name>
    <dbReference type="NCBI Taxonomy" id="562976"/>
    <lineage>
        <taxon>Eukaryota</taxon>
        <taxon>Fungi</taxon>
        <taxon>Fungi incertae sedis</taxon>
        <taxon>Mucoromycota</taxon>
        <taxon>Mucoromycotina</taxon>
        <taxon>Mucoromycetes</taxon>
        <taxon>Mucorales</taxon>
        <taxon>Mucorineae</taxon>
        <taxon>Mucoraceae</taxon>
        <taxon>Helicostylum</taxon>
    </lineage>
</organism>
<gene>
    <name evidence="7" type="ORF">HPULCUR_002685</name>
</gene>